<comment type="similarity">
    <text evidence="1">Belongs to the 'phage' integrase family.</text>
</comment>
<keyword evidence="7" id="KW-1185">Reference proteome</keyword>
<comment type="caution">
    <text evidence="6">The sequence shown here is derived from an EMBL/GenBank/DDBJ whole genome shotgun (WGS) entry which is preliminary data.</text>
</comment>
<dbReference type="InterPro" id="IPR050808">
    <property type="entry name" value="Phage_Integrase"/>
</dbReference>
<dbReference type="InterPro" id="IPR038488">
    <property type="entry name" value="Integrase_DNA-bd_sf"/>
</dbReference>
<evidence type="ECO:0000256" key="4">
    <source>
        <dbReference type="ARBA" id="ARBA00023172"/>
    </source>
</evidence>
<dbReference type="InterPro" id="IPR002104">
    <property type="entry name" value="Integrase_catalytic"/>
</dbReference>
<proteinExistence type="inferred from homology"/>
<keyword evidence="2" id="KW-0229">DNA integration</keyword>
<evidence type="ECO:0000256" key="2">
    <source>
        <dbReference type="ARBA" id="ARBA00022908"/>
    </source>
</evidence>
<dbReference type="Gene3D" id="1.10.443.10">
    <property type="entry name" value="Intergrase catalytic core"/>
    <property type="match status" value="1"/>
</dbReference>
<dbReference type="PANTHER" id="PTHR30629">
    <property type="entry name" value="PROPHAGE INTEGRASE"/>
    <property type="match status" value="1"/>
</dbReference>
<dbReference type="SUPFAM" id="SSF56349">
    <property type="entry name" value="DNA breaking-rejoining enzymes"/>
    <property type="match status" value="1"/>
</dbReference>
<dbReference type="Pfam" id="PF00589">
    <property type="entry name" value="Phage_integrase"/>
    <property type="match status" value="1"/>
</dbReference>
<evidence type="ECO:0000256" key="3">
    <source>
        <dbReference type="ARBA" id="ARBA00023125"/>
    </source>
</evidence>
<dbReference type="EMBL" id="BSSU01000009">
    <property type="protein sequence ID" value="GLX82475.1"/>
    <property type="molecule type" value="Genomic_DNA"/>
</dbReference>
<evidence type="ECO:0000313" key="6">
    <source>
        <dbReference type="EMBL" id="GLX82475.1"/>
    </source>
</evidence>
<protein>
    <submittedName>
        <fullName evidence="6">Integrase</fullName>
    </submittedName>
</protein>
<organism evidence="6 7">
    <name type="scientific">Thalassotalea eurytherma</name>
    <dbReference type="NCBI Taxonomy" id="1144278"/>
    <lineage>
        <taxon>Bacteria</taxon>
        <taxon>Pseudomonadati</taxon>
        <taxon>Pseudomonadota</taxon>
        <taxon>Gammaproteobacteria</taxon>
        <taxon>Alteromonadales</taxon>
        <taxon>Colwelliaceae</taxon>
        <taxon>Thalassotalea</taxon>
    </lineage>
</organism>
<dbReference type="PANTHER" id="PTHR30629:SF2">
    <property type="entry name" value="PROPHAGE INTEGRASE INTS-RELATED"/>
    <property type="match status" value="1"/>
</dbReference>
<dbReference type="InterPro" id="IPR011010">
    <property type="entry name" value="DNA_brk_join_enz"/>
</dbReference>
<dbReference type="Proteomes" id="UP001157133">
    <property type="component" value="Unassembled WGS sequence"/>
</dbReference>
<gene>
    <name evidence="6" type="primary">int</name>
    <name evidence="6" type="ORF">theurythT_19270</name>
</gene>
<keyword evidence="3" id="KW-0238">DNA-binding</keyword>
<feature type="domain" description="Tyr recombinase" evidence="5">
    <location>
        <begin position="225"/>
        <end position="406"/>
    </location>
</feature>
<dbReference type="InterPro" id="IPR025166">
    <property type="entry name" value="Integrase_DNA_bind_dom"/>
</dbReference>
<dbReference type="InterPro" id="IPR013762">
    <property type="entry name" value="Integrase-like_cat_sf"/>
</dbReference>
<dbReference type="PROSITE" id="PS51898">
    <property type="entry name" value="TYR_RECOMBINASE"/>
    <property type="match status" value="1"/>
</dbReference>
<sequence>MAKPNSTAITPLAAKRFKYDPQSGKKPSFLADAPPYSGLRLLAYESGNKTWVYRYRNKITGQLKQIKIGSFSESDLGLKKAREYFNSYKAERDAGGCPATRLKEEKLEAREQLKLAKKKPYTVADMMEHYITEHVEQKRSIKGYTEINRLSNKDIIPHIGKIKATELSRANVHDLIQLIAKRAPVIACDVRRELRAAFEHGISAGRIPEHSNNPTTGVKAPQRNQGKRILLDDEITLFLEWLPTATISQNVKDALLLSLFTGCRTGEIVKADWKSIDLKKGTYHLKDTKTGLSRTVQLSNQAIYLLNSRKNDSKYVFPSNRGTKHIKQHAIVCALSQPKADGIKPRDSLKIDDWSAHDLRRTTRSGLSRLRCPSNIAEAVLGHSKKGVEGTYDLHQYEDECKEWLQTWCDHLSSLASKE</sequence>
<dbReference type="CDD" id="cd00801">
    <property type="entry name" value="INT_P4_C"/>
    <property type="match status" value="1"/>
</dbReference>
<evidence type="ECO:0000259" key="5">
    <source>
        <dbReference type="PROSITE" id="PS51898"/>
    </source>
</evidence>
<reference evidence="6 7" key="1">
    <citation type="submission" date="2023-03" db="EMBL/GenBank/DDBJ databases">
        <title>Draft genome sequence of Thalassotalea eurytherma JCM 18482T.</title>
        <authorList>
            <person name="Sawabe T."/>
        </authorList>
    </citation>
    <scope>NUCLEOTIDE SEQUENCE [LARGE SCALE GENOMIC DNA]</scope>
    <source>
        <strain evidence="6 7">JCM 18482</strain>
    </source>
</reference>
<keyword evidence="4" id="KW-0233">DNA recombination</keyword>
<accession>A0ABQ6H5N7</accession>
<evidence type="ECO:0000313" key="7">
    <source>
        <dbReference type="Proteomes" id="UP001157133"/>
    </source>
</evidence>
<dbReference type="RefSeq" id="WP_284207842.1">
    <property type="nucleotide sequence ID" value="NZ_BSSU01000009.1"/>
</dbReference>
<evidence type="ECO:0000256" key="1">
    <source>
        <dbReference type="ARBA" id="ARBA00008857"/>
    </source>
</evidence>
<dbReference type="Gene3D" id="1.10.150.130">
    <property type="match status" value="1"/>
</dbReference>
<dbReference type="Pfam" id="PF13356">
    <property type="entry name" value="Arm-DNA-bind_3"/>
    <property type="match status" value="1"/>
</dbReference>
<dbReference type="InterPro" id="IPR010998">
    <property type="entry name" value="Integrase_recombinase_N"/>
</dbReference>
<dbReference type="Gene3D" id="3.30.160.390">
    <property type="entry name" value="Integrase, DNA-binding domain"/>
    <property type="match status" value="1"/>
</dbReference>
<name>A0ABQ6H5N7_9GAMM</name>